<evidence type="ECO:0000313" key="7">
    <source>
        <dbReference type="EMBL" id="UZP73573.1"/>
    </source>
</evidence>
<keyword evidence="8" id="KW-1185">Reference proteome</keyword>
<feature type="transmembrane region" description="Helical" evidence="6">
    <location>
        <begin position="126"/>
        <end position="144"/>
    </location>
</feature>
<dbReference type="Proteomes" id="UP001317963">
    <property type="component" value="Chromosome"/>
</dbReference>
<keyword evidence="5 6" id="KW-0472">Membrane</keyword>
<feature type="transmembrane region" description="Helical" evidence="6">
    <location>
        <begin position="303"/>
        <end position="322"/>
    </location>
</feature>
<dbReference type="NCBIfam" id="TIGR00785">
    <property type="entry name" value="dass"/>
    <property type="match status" value="1"/>
</dbReference>
<dbReference type="PROSITE" id="PS01271">
    <property type="entry name" value="NA_SULFATE"/>
    <property type="match status" value="1"/>
</dbReference>
<keyword evidence="2" id="KW-0813">Transport</keyword>
<reference evidence="7 8" key="1">
    <citation type="submission" date="2019-02" db="EMBL/GenBank/DDBJ databases">
        <title>Halieaceae_genomes.</title>
        <authorList>
            <person name="Li S.-H."/>
        </authorList>
    </citation>
    <scope>NUCLEOTIDE SEQUENCE [LARGE SCALE GENOMIC DNA]</scope>
    <source>
        <strain evidence="7 8">JH123</strain>
    </source>
</reference>
<dbReference type="InterPro" id="IPR001898">
    <property type="entry name" value="SLC13A/DASS"/>
</dbReference>
<evidence type="ECO:0000256" key="4">
    <source>
        <dbReference type="ARBA" id="ARBA00022989"/>
    </source>
</evidence>
<feature type="transmembrane region" description="Helical" evidence="6">
    <location>
        <begin position="150"/>
        <end position="169"/>
    </location>
</feature>
<evidence type="ECO:0000256" key="5">
    <source>
        <dbReference type="ARBA" id="ARBA00023136"/>
    </source>
</evidence>
<keyword evidence="3 6" id="KW-0812">Transmembrane</keyword>
<sequence>MVTTDRERSVIKQVGLWAGPLAFFLMLLTSSLQETMSREAWLVAGVGFWMATWWSTEAIPVAATAFIPLVSFPLLQVMPVKAVAQSYAHPTIFLFMGAFVLALAVEKWSLHRRIALSVLSKSGTDGRKLILGFMVAAALLSMWMTNTSTAMMLLPIAASVAAMVAEKAVGVSVEEKRRFQVALLLALAYATTIGGMSTIIGTPPNVMLAGFIDETYGLQIAFFDWMLIGLPLALVLLPLGWVVLTRVAFRVDVPASPEAAHVISGMRREMGAMTSPERRVGLLFLSVVLLWMSRKWLNDVSGFEGLSDAGIVMAAALLLFVVPSKKGYATRLMEWEDVSRLPWGVLILFGGGLALAAQVSSSGLAVWLGESLLPVANLGTLTLIVAAAGLVVFLTELTSNLATTATFLPVIAAIAAQSGIEPLILCVPVTLAASCAFMLPVATPPNAIVFSSGVLTIPEMVRAGFVMNLVALVVLTLLATLAVPLVF</sequence>
<dbReference type="InterPro" id="IPR031312">
    <property type="entry name" value="Na/sul_symport_CS"/>
</dbReference>
<feature type="transmembrane region" description="Helical" evidence="6">
    <location>
        <begin position="343"/>
        <end position="369"/>
    </location>
</feature>
<evidence type="ECO:0000256" key="2">
    <source>
        <dbReference type="ARBA" id="ARBA00022448"/>
    </source>
</evidence>
<keyword evidence="4 6" id="KW-1133">Transmembrane helix</keyword>
<evidence type="ECO:0000256" key="6">
    <source>
        <dbReference type="SAM" id="Phobius"/>
    </source>
</evidence>
<evidence type="ECO:0000313" key="8">
    <source>
        <dbReference type="Proteomes" id="UP001317963"/>
    </source>
</evidence>
<feature type="transmembrane region" description="Helical" evidence="6">
    <location>
        <begin position="375"/>
        <end position="394"/>
    </location>
</feature>
<feature type="transmembrane region" description="Helical" evidence="6">
    <location>
        <begin position="14"/>
        <end position="33"/>
    </location>
</feature>
<evidence type="ECO:0000256" key="3">
    <source>
        <dbReference type="ARBA" id="ARBA00022692"/>
    </source>
</evidence>
<dbReference type="PANTHER" id="PTHR10283">
    <property type="entry name" value="SOLUTE CARRIER FAMILY 13 MEMBER"/>
    <property type="match status" value="1"/>
</dbReference>
<feature type="transmembrane region" description="Helical" evidence="6">
    <location>
        <begin position="40"/>
        <end position="67"/>
    </location>
</feature>
<evidence type="ECO:0000256" key="1">
    <source>
        <dbReference type="ARBA" id="ARBA00004141"/>
    </source>
</evidence>
<feature type="transmembrane region" description="Helical" evidence="6">
    <location>
        <begin position="87"/>
        <end position="105"/>
    </location>
</feature>
<proteinExistence type="predicted"/>
<dbReference type="PANTHER" id="PTHR10283:SF82">
    <property type="entry name" value="SOLUTE CARRIER FAMILY 13 MEMBER 2"/>
    <property type="match status" value="1"/>
</dbReference>
<feature type="transmembrane region" description="Helical" evidence="6">
    <location>
        <begin position="463"/>
        <end position="486"/>
    </location>
</feature>
<name>A0ABY6Q558_9GAMM</name>
<protein>
    <submittedName>
        <fullName evidence="7">DASS family sodium-coupled anion symporter</fullName>
    </submittedName>
</protein>
<feature type="transmembrane region" description="Helical" evidence="6">
    <location>
        <begin position="280"/>
        <end position="297"/>
    </location>
</feature>
<dbReference type="Pfam" id="PF00939">
    <property type="entry name" value="Na_sulph_symp"/>
    <property type="match status" value="1"/>
</dbReference>
<feature type="transmembrane region" description="Helical" evidence="6">
    <location>
        <begin position="401"/>
        <end position="416"/>
    </location>
</feature>
<dbReference type="EMBL" id="CP036501">
    <property type="protein sequence ID" value="UZP73573.1"/>
    <property type="molecule type" value="Genomic_DNA"/>
</dbReference>
<gene>
    <name evidence="7" type="ORF">E0F26_01975</name>
</gene>
<feature type="transmembrane region" description="Helical" evidence="6">
    <location>
        <begin position="220"/>
        <end position="244"/>
    </location>
</feature>
<organism evidence="7 8">
    <name type="scientific">Candidatus Paraluminiphilus aquimaris</name>
    <dbReference type="NCBI Taxonomy" id="2518994"/>
    <lineage>
        <taxon>Bacteria</taxon>
        <taxon>Pseudomonadati</taxon>
        <taxon>Pseudomonadota</taxon>
        <taxon>Gammaproteobacteria</taxon>
        <taxon>Cellvibrionales</taxon>
        <taxon>Halieaceae</taxon>
        <taxon>Candidatus Paraluminiphilus</taxon>
    </lineage>
</organism>
<feature type="transmembrane region" description="Helical" evidence="6">
    <location>
        <begin position="181"/>
        <end position="200"/>
    </location>
</feature>
<comment type="subcellular location">
    <subcellularLocation>
        <location evidence="1">Membrane</location>
        <topology evidence="1">Multi-pass membrane protein</topology>
    </subcellularLocation>
</comment>
<dbReference type="CDD" id="cd01115">
    <property type="entry name" value="SLC13_permease"/>
    <property type="match status" value="1"/>
</dbReference>
<accession>A0ABY6Q558</accession>